<dbReference type="InterPro" id="IPR038109">
    <property type="entry name" value="DNA_bind_recomb_sf"/>
</dbReference>
<dbReference type="Gene3D" id="3.90.1750.20">
    <property type="entry name" value="Putative Large Serine Recombinase, Chain B, Domain 2"/>
    <property type="match status" value="1"/>
</dbReference>
<protein>
    <submittedName>
        <fullName evidence="2">Recombinase family protein</fullName>
    </submittedName>
</protein>
<dbReference type="PROSITE" id="PS51737">
    <property type="entry name" value="RECOMBINASE_DNA_BIND"/>
    <property type="match status" value="1"/>
</dbReference>
<accession>A0A7Y2LYR4</accession>
<dbReference type="EMBL" id="JABEMB010000001">
    <property type="protein sequence ID" value="NNH02589.1"/>
    <property type="molecule type" value="Genomic_DNA"/>
</dbReference>
<comment type="caution">
    <text evidence="2">The sequence shown here is derived from an EMBL/GenBank/DDBJ whole genome shotgun (WGS) entry which is preliminary data.</text>
</comment>
<dbReference type="PANTHER" id="PTHR30461">
    <property type="entry name" value="DNA-INVERTASE FROM LAMBDOID PROPHAGE"/>
    <property type="match status" value="1"/>
</dbReference>
<keyword evidence="3" id="KW-1185">Reference proteome</keyword>
<organism evidence="2 3">
    <name type="scientific">Microbacterium ulmi</name>
    <dbReference type="NCBI Taxonomy" id="179095"/>
    <lineage>
        <taxon>Bacteria</taxon>
        <taxon>Bacillati</taxon>
        <taxon>Actinomycetota</taxon>
        <taxon>Actinomycetes</taxon>
        <taxon>Micrococcales</taxon>
        <taxon>Microbacteriaceae</taxon>
        <taxon>Microbacterium</taxon>
    </lineage>
</organism>
<dbReference type="AlphaFoldDB" id="A0A7Y2LYR4"/>
<dbReference type="GO" id="GO:0000150">
    <property type="term" value="F:DNA strand exchange activity"/>
    <property type="evidence" value="ECO:0007669"/>
    <property type="project" value="InterPro"/>
</dbReference>
<proteinExistence type="predicted"/>
<dbReference type="Gene3D" id="3.40.50.1390">
    <property type="entry name" value="Resolvase, N-terminal catalytic domain"/>
    <property type="match status" value="1"/>
</dbReference>
<evidence type="ECO:0000313" key="3">
    <source>
        <dbReference type="Proteomes" id="UP000543598"/>
    </source>
</evidence>
<dbReference type="PANTHER" id="PTHR30461:SF23">
    <property type="entry name" value="DNA RECOMBINASE-RELATED"/>
    <property type="match status" value="1"/>
</dbReference>
<dbReference type="Pfam" id="PF00239">
    <property type="entry name" value="Resolvase"/>
    <property type="match status" value="1"/>
</dbReference>
<dbReference type="InterPro" id="IPR036162">
    <property type="entry name" value="Resolvase-like_N_sf"/>
</dbReference>
<name>A0A7Y2LYR4_9MICO</name>
<gene>
    <name evidence="2" type="ORF">HLA99_01735</name>
</gene>
<evidence type="ECO:0000259" key="1">
    <source>
        <dbReference type="PROSITE" id="PS51737"/>
    </source>
</evidence>
<dbReference type="InterPro" id="IPR050639">
    <property type="entry name" value="SSR_resolvase"/>
</dbReference>
<dbReference type="GO" id="GO:0003677">
    <property type="term" value="F:DNA binding"/>
    <property type="evidence" value="ECO:0007669"/>
    <property type="project" value="InterPro"/>
</dbReference>
<sequence length="513" mass="58280">MELASYLSVMESTKNQSTTPIRALIYARASQDRLKLMRSIKDQITDCRAWCEPLGWRVARVITDADRSASQWRRREREGFDEALRLIASGEIDGFVTWEPSRAGRDMSVYVELRAACQEAGVLYLTQGRVFDFTRSDDTFMLGFEFLRAEADANTMRERQLRTVRMIAEKGRPHGRIPYGYRRVYDESTGVLIGQEPDPRTGELVRMMAREVLDGTPVTAIANRMQDLGEETPQGARNGNISAGWTPSTVKLILKNPTIAGKRVFRGQVIGDAGWAPLISAEDFVRLQRLLFDPSRRVHVGDGVTPKSLLSHIAICDYCGRVLRRTLSRAQGDAPRVVRYQCQFRGCYKVALVAADLDQYVTDYALRWLAKPDHIALLAGEDDDWITHSLAARQRLKELEDRLQSATELSSEGQLSFTLLTQIEKTLRPEIEQAQQQLVLPIADRTLRDLIGAEDLTAAWETLELEERRRIIKVLFEIRIMQAPRRGHRGFQPERVLVTPRARGGEARLDDPR</sequence>
<dbReference type="Proteomes" id="UP000543598">
    <property type="component" value="Unassembled WGS sequence"/>
</dbReference>
<dbReference type="SUPFAM" id="SSF53041">
    <property type="entry name" value="Resolvase-like"/>
    <property type="match status" value="1"/>
</dbReference>
<dbReference type="CDD" id="cd00338">
    <property type="entry name" value="Ser_Recombinase"/>
    <property type="match status" value="1"/>
</dbReference>
<dbReference type="InterPro" id="IPR006119">
    <property type="entry name" value="Resolv_N"/>
</dbReference>
<dbReference type="InterPro" id="IPR011109">
    <property type="entry name" value="DNA_bind_recombinase_dom"/>
</dbReference>
<dbReference type="Pfam" id="PF07508">
    <property type="entry name" value="Recombinase"/>
    <property type="match status" value="1"/>
</dbReference>
<reference evidence="2 3" key="1">
    <citation type="submission" date="2020-05" db="EMBL/GenBank/DDBJ databases">
        <title>MicrobeNet Type strains.</title>
        <authorList>
            <person name="Nicholson A.C."/>
        </authorList>
    </citation>
    <scope>NUCLEOTIDE SEQUENCE [LARGE SCALE GENOMIC DNA]</scope>
    <source>
        <strain evidence="2 3">JCM 14282</strain>
    </source>
</reference>
<evidence type="ECO:0000313" key="2">
    <source>
        <dbReference type="EMBL" id="NNH02589.1"/>
    </source>
</evidence>
<feature type="domain" description="Recombinase" evidence="1">
    <location>
        <begin position="178"/>
        <end position="297"/>
    </location>
</feature>
<dbReference type="SMART" id="SM00857">
    <property type="entry name" value="Resolvase"/>
    <property type="match status" value="1"/>
</dbReference>